<evidence type="ECO:0000313" key="5">
    <source>
        <dbReference type="Proteomes" id="UP000469558"/>
    </source>
</evidence>
<dbReference type="OrthoDB" id="167809at2759"/>
<dbReference type="InterPro" id="IPR000868">
    <property type="entry name" value="Isochorismatase-like_dom"/>
</dbReference>
<keyword evidence="5" id="KW-1185">Reference proteome</keyword>
<dbReference type="Gene3D" id="3.40.50.850">
    <property type="entry name" value="Isochorismatase-like"/>
    <property type="match status" value="1"/>
</dbReference>
<organism evidence="4 5">
    <name type="scientific">Lachnellula suecica</name>
    <dbReference type="NCBI Taxonomy" id="602035"/>
    <lineage>
        <taxon>Eukaryota</taxon>
        <taxon>Fungi</taxon>
        <taxon>Dikarya</taxon>
        <taxon>Ascomycota</taxon>
        <taxon>Pezizomycotina</taxon>
        <taxon>Leotiomycetes</taxon>
        <taxon>Helotiales</taxon>
        <taxon>Lachnaceae</taxon>
        <taxon>Lachnellula</taxon>
    </lineage>
</organism>
<keyword evidence="2" id="KW-0378">Hydrolase</keyword>
<proteinExistence type="inferred from homology"/>
<evidence type="ECO:0000313" key="4">
    <source>
        <dbReference type="EMBL" id="TVY82552.1"/>
    </source>
</evidence>
<name>A0A8T9CBP6_9HELO</name>
<evidence type="ECO:0000256" key="2">
    <source>
        <dbReference type="ARBA" id="ARBA00022801"/>
    </source>
</evidence>
<dbReference type="CDD" id="cd00431">
    <property type="entry name" value="cysteine_hydrolases"/>
    <property type="match status" value="1"/>
</dbReference>
<evidence type="ECO:0000256" key="1">
    <source>
        <dbReference type="ARBA" id="ARBA00006336"/>
    </source>
</evidence>
<reference evidence="4 5" key="1">
    <citation type="submission" date="2018-05" db="EMBL/GenBank/DDBJ databases">
        <title>Genome sequencing and assembly of the regulated plant pathogen Lachnellula willkommii and related sister species for the development of diagnostic species identification markers.</title>
        <authorList>
            <person name="Giroux E."/>
            <person name="Bilodeau G."/>
        </authorList>
    </citation>
    <scope>NUCLEOTIDE SEQUENCE [LARGE SCALE GENOMIC DNA]</scope>
    <source>
        <strain evidence="4 5">CBS 268.59</strain>
    </source>
</reference>
<gene>
    <name evidence="4" type="primary">rutB_4</name>
    <name evidence="4" type="ORF">LSUE1_G002861</name>
</gene>
<dbReference type="SUPFAM" id="SSF52499">
    <property type="entry name" value="Isochorismatase-like hydrolases"/>
    <property type="match status" value="1"/>
</dbReference>
<dbReference type="Pfam" id="PF00857">
    <property type="entry name" value="Isochorismatase"/>
    <property type="match status" value="1"/>
</dbReference>
<protein>
    <submittedName>
        <fullName evidence="4">Peroxyureidoacrylate/ureidoacrylate amidohydrolase</fullName>
    </submittedName>
</protein>
<comment type="similarity">
    <text evidence="1">Belongs to the isochorismatase family.</text>
</comment>
<dbReference type="AlphaFoldDB" id="A0A8T9CBP6"/>
<feature type="domain" description="Isochorismatase-like" evidence="3">
    <location>
        <begin position="213"/>
        <end position="287"/>
    </location>
</feature>
<dbReference type="EMBL" id="QGMK01000302">
    <property type="protein sequence ID" value="TVY82552.1"/>
    <property type="molecule type" value="Genomic_DNA"/>
</dbReference>
<dbReference type="GO" id="GO:0016787">
    <property type="term" value="F:hydrolase activity"/>
    <property type="evidence" value="ECO:0007669"/>
    <property type="project" value="UniProtKB-KW"/>
</dbReference>
<dbReference type="InterPro" id="IPR036380">
    <property type="entry name" value="Isochorismatase-like_sf"/>
</dbReference>
<accession>A0A8T9CBP6</accession>
<comment type="caution">
    <text evidence="4">The sequence shown here is derived from an EMBL/GenBank/DDBJ whole genome shotgun (WGS) entry which is preliminary data.</text>
</comment>
<dbReference type="PANTHER" id="PTHR43540:SF9">
    <property type="entry name" value="FAMILY HYDROLASE, PUTATIVE (AFU_ORTHOLOGUE AFUA_2G08700)-RELATED"/>
    <property type="match status" value="1"/>
</dbReference>
<dbReference type="Proteomes" id="UP000469558">
    <property type="component" value="Unassembled WGS sequence"/>
</dbReference>
<dbReference type="InterPro" id="IPR050272">
    <property type="entry name" value="Isochorismatase-like_hydrls"/>
</dbReference>
<dbReference type="PANTHER" id="PTHR43540">
    <property type="entry name" value="PEROXYUREIDOACRYLATE/UREIDOACRYLATE AMIDOHYDROLASE-RELATED"/>
    <property type="match status" value="1"/>
</dbReference>
<evidence type="ECO:0000259" key="3">
    <source>
        <dbReference type="Pfam" id="PF00857"/>
    </source>
</evidence>
<sequence>MANSSTSERQLVGSADDIWIWSQDNGWDLTRAPTHDAKPEMRPLHLSCEISNVTIDPAKTALIIIDMQNYTMCKELRPDTAVPALFAAQDTLLKYGIPAARKAEIQIIWLNWGLTQKDLGTMPPSALRVFGWKANNDVADCISARVAAPGREETFINCGERPRTVGIGAELGQLEFQDGTKVDAGRVLMRESWNAAIHGPLLSSFQESQSGPKPDILIHKNRNSGLWSETSDLAEYLAIDGIRTLLFTGANTDQCVMATLQDAHARGFDTILLKDGCATDSPGYAQQSAEFNCCRNWGFLSSCRALSQAAFGD</sequence>